<organism evidence="2 3">
    <name type="scientific">Ignelater luminosus</name>
    <name type="common">Cucubano</name>
    <name type="synonym">Pyrophorus luminosus</name>
    <dbReference type="NCBI Taxonomy" id="2038154"/>
    <lineage>
        <taxon>Eukaryota</taxon>
        <taxon>Metazoa</taxon>
        <taxon>Ecdysozoa</taxon>
        <taxon>Arthropoda</taxon>
        <taxon>Hexapoda</taxon>
        <taxon>Insecta</taxon>
        <taxon>Pterygota</taxon>
        <taxon>Neoptera</taxon>
        <taxon>Endopterygota</taxon>
        <taxon>Coleoptera</taxon>
        <taxon>Polyphaga</taxon>
        <taxon>Elateriformia</taxon>
        <taxon>Elateroidea</taxon>
        <taxon>Elateridae</taxon>
        <taxon>Agrypninae</taxon>
        <taxon>Pyrophorini</taxon>
        <taxon>Ignelater</taxon>
    </lineage>
</organism>
<sequence length="330" mass="36499">MYLLVVLAIFTFILAFVILKIYLKLTIGKCYCNVYLNGKVALITGGNSGLGFHLALALAGRGCRVIIADKDDCEKTKENIIAQTGNSNIVTKKFNLASLRSVRELVKDITDSEDRLDFLINNAGIGGTGKSYTEDGLDLGMQVNFFGHFLLTHLLIGLLKKSSPSKIIFLSSKLAFFHNLSLDNLNYPQDQVGVVSAYLKIYANSKLCSIIAARELSKKLTGTEVTVYAVHPGVVYTQIYLRNGKVPSLTNTIYKLFNTIMTKPLSRSPEEGIQTALHVILCKQIVKDTGKLFAECKVHRPPAKAEDSDFAKKIWNASENYVRLNPNEII</sequence>
<dbReference type="EMBL" id="VTPC01006912">
    <property type="protein sequence ID" value="KAF2894547.1"/>
    <property type="molecule type" value="Genomic_DNA"/>
</dbReference>
<dbReference type="InterPro" id="IPR036291">
    <property type="entry name" value="NAD(P)-bd_dom_sf"/>
</dbReference>
<dbReference type="InterPro" id="IPR002347">
    <property type="entry name" value="SDR_fam"/>
</dbReference>
<comment type="caution">
    <text evidence="2">The sequence shown here is derived from an EMBL/GenBank/DDBJ whole genome shotgun (WGS) entry which is preliminary data.</text>
</comment>
<dbReference type="PANTHER" id="PTHR43157">
    <property type="entry name" value="PHOSPHATIDYLINOSITOL-GLYCAN BIOSYNTHESIS CLASS F PROTEIN-RELATED"/>
    <property type="match status" value="1"/>
</dbReference>
<name>A0A8K0D1T2_IGNLU</name>
<keyword evidence="3" id="KW-1185">Reference proteome</keyword>
<evidence type="ECO:0000256" key="1">
    <source>
        <dbReference type="ARBA" id="ARBA00023002"/>
    </source>
</evidence>
<dbReference type="OrthoDB" id="191139at2759"/>
<dbReference type="PRINTS" id="PR00081">
    <property type="entry name" value="GDHRDH"/>
</dbReference>
<dbReference type="Pfam" id="PF00106">
    <property type="entry name" value="adh_short"/>
    <property type="match status" value="1"/>
</dbReference>
<reference evidence="2" key="1">
    <citation type="submission" date="2019-08" db="EMBL/GenBank/DDBJ databases">
        <title>The genome of the North American firefly Photinus pyralis.</title>
        <authorList>
            <consortium name="Photinus pyralis genome working group"/>
            <person name="Fallon T.R."/>
            <person name="Sander Lower S.E."/>
            <person name="Weng J.-K."/>
        </authorList>
    </citation>
    <scope>NUCLEOTIDE SEQUENCE</scope>
    <source>
        <strain evidence="2">TRF0915ILg1</strain>
        <tissue evidence="2">Whole body</tissue>
    </source>
</reference>
<dbReference type="SUPFAM" id="SSF51735">
    <property type="entry name" value="NAD(P)-binding Rossmann-fold domains"/>
    <property type="match status" value="1"/>
</dbReference>
<dbReference type="Gene3D" id="3.40.50.720">
    <property type="entry name" value="NAD(P)-binding Rossmann-like Domain"/>
    <property type="match status" value="1"/>
</dbReference>
<proteinExistence type="predicted"/>
<gene>
    <name evidence="2" type="ORF">ILUMI_11626</name>
</gene>
<evidence type="ECO:0000313" key="3">
    <source>
        <dbReference type="Proteomes" id="UP000801492"/>
    </source>
</evidence>
<protein>
    <submittedName>
        <fullName evidence="2">Uncharacterized protein</fullName>
    </submittedName>
</protein>
<dbReference type="AlphaFoldDB" id="A0A8K0D1T2"/>
<evidence type="ECO:0000313" key="2">
    <source>
        <dbReference type="EMBL" id="KAF2894547.1"/>
    </source>
</evidence>
<dbReference type="Proteomes" id="UP000801492">
    <property type="component" value="Unassembled WGS sequence"/>
</dbReference>
<dbReference type="PANTHER" id="PTHR43157:SF31">
    <property type="entry name" value="PHOSPHATIDYLINOSITOL-GLYCAN BIOSYNTHESIS CLASS F PROTEIN"/>
    <property type="match status" value="1"/>
</dbReference>
<accession>A0A8K0D1T2</accession>
<dbReference type="GO" id="GO:0016491">
    <property type="term" value="F:oxidoreductase activity"/>
    <property type="evidence" value="ECO:0007669"/>
    <property type="project" value="UniProtKB-KW"/>
</dbReference>
<keyword evidence="1" id="KW-0560">Oxidoreductase</keyword>